<sequence length="67" mass="6687">AGVAATASAATPGGAPAADGAATAAADVTRVSQSTAADRWWNAALIALAGVVALLLVLRFRRRRGER</sequence>
<comment type="caution">
    <text evidence="2">The sequence shown here is derived from an EMBL/GenBank/DDBJ whole genome shotgun (WGS) entry which is preliminary data.</text>
</comment>
<evidence type="ECO:0000313" key="3">
    <source>
        <dbReference type="Proteomes" id="UP001582793"/>
    </source>
</evidence>
<feature type="non-terminal residue" evidence="2">
    <location>
        <position position="1"/>
    </location>
</feature>
<dbReference type="RefSeq" id="WP_375733488.1">
    <property type="nucleotide sequence ID" value="NZ_JBCGDC010000013.1"/>
</dbReference>
<keyword evidence="1" id="KW-0472">Membrane</keyword>
<accession>A0ABV5CLB8</accession>
<proteinExistence type="predicted"/>
<keyword evidence="3" id="KW-1185">Reference proteome</keyword>
<evidence type="ECO:0000313" key="2">
    <source>
        <dbReference type="EMBL" id="MFB6392784.1"/>
    </source>
</evidence>
<evidence type="ECO:0000256" key="1">
    <source>
        <dbReference type="SAM" id="Phobius"/>
    </source>
</evidence>
<keyword evidence="1" id="KW-1133">Transmembrane helix</keyword>
<dbReference type="Proteomes" id="UP001582793">
    <property type="component" value="Unassembled WGS sequence"/>
</dbReference>
<reference evidence="2 3" key="1">
    <citation type="submission" date="2024-04" db="EMBL/GenBank/DDBJ databases">
        <title>Polymorphospora sp. isolated from Baiyangdian Lake in Xiong'an New Area.</title>
        <authorList>
            <person name="Zhang X."/>
            <person name="Liu J."/>
        </authorList>
    </citation>
    <scope>NUCLEOTIDE SEQUENCE [LARGE SCALE GENOMIC DNA]</scope>
    <source>
        <strain evidence="2 3">2-325</strain>
    </source>
</reference>
<dbReference type="EMBL" id="JBCGDC010000013">
    <property type="protein sequence ID" value="MFB6392784.1"/>
    <property type="molecule type" value="Genomic_DNA"/>
</dbReference>
<name>A0ABV5CLB8_9ACTN</name>
<gene>
    <name evidence="2" type="ORF">AAFH96_06630</name>
</gene>
<organism evidence="2 3">
    <name type="scientific">Polymorphospora lycopeni</name>
    <dbReference type="NCBI Taxonomy" id="3140240"/>
    <lineage>
        <taxon>Bacteria</taxon>
        <taxon>Bacillati</taxon>
        <taxon>Actinomycetota</taxon>
        <taxon>Actinomycetes</taxon>
        <taxon>Micromonosporales</taxon>
        <taxon>Micromonosporaceae</taxon>
        <taxon>Polymorphospora</taxon>
    </lineage>
</organism>
<feature type="transmembrane region" description="Helical" evidence="1">
    <location>
        <begin position="40"/>
        <end position="58"/>
    </location>
</feature>
<keyword evidence="1" id="KW-0812">Transmembrane</keyword>
<protein>
    <submittedName>
        <fullName evidence="2">Uncharacterized protein</fullName>
    </submittedName>
</protein>